<evidence type="ECO:0000313" key="2">
    <source>
        <dbReference type="Proteomes" id="UP001165082"/>
    </source>
</evidence>
<sequence length="166" mass="18535">MLAAQNLCNAGIPPSSITVVHRSPLRYAEAMPGGWVKYDGSGLKGTVAEWCKNDLPSEIKFLKTSPDVFTSLPSSASVIFSHAWEHESRPTWIGGPLPPHDGYSGTFPTTSAQNLLHAVGFAFPEMYTDGEGHEEFRVGFNYVFYLHLCRMMERIIKSRQPQQIYK</sequence>
<dbReference type="EMBL" id="BRXZ01000231">
    <property type="protein sequence ID" value="GMI07887.1"/>
    <property type="molecule type" value="Genomic_DNA"/>
</dbReference>
<dbReference type="AlphaFoldDB" id="A0A9W7CGL3"/>
<dbReference type="InterPro" id="IPR053275">
    <property type="entry name" value="Agnestin_monoxygenase"/>
</dbReference>
<dbReference type="Proteomes" id="UP001165082">
    <property type="component" value="Unassembled WGS sequence"/>
</dbReference>
<organism evidence="1 2">
    <name type="scientific">Triparma retinervis</name>
    <dbReference type="NCBI Taxonomy" id="2557542"/>
    <lineage>
        <taxon>Eukaryota</taxon>
        <taxon>Sar</taxon>
        <taxon>Stramenopiles</taxon>
        <taxon>Ochrophyta</taxon>
        <taxon>Bolidophyceae</taxon>
        <taxon>Parmales</taxon>
        <taxon>Triparmaceae</taxon>
        <taxon>Triparma</taxon>
    </lineage>
</organism>
<gene>
    <name evidence="1" type="ORF">TrRE_jg5465</name>
</gene>
<evidence type="ECO:0000313" key="1">
    <source>
        <dbReference type="EMBL" id="GMI07887.1"/>
    </source>
</evidence>
<comment type="caution">
    <text evidence="1">The sequence shown here is derived from an EMBL/GenBank/DDBJ whole genome shotgun (WGS) entry which is preliminary data.</text>
</comment>
<dbReference type="PANTHER" id="PTHR38688">
    <property type="entry name" value="PYR_REDOX_2 DOMAIN-CONTAINING PROTEIN"/>
    <property type="match status" value="1"/>
</dbReference>
<name>A0A9W7CGL3_9STRA</name>
<proteinExistence type="predicted"/>
<protein>
    <submittedName>
        <fullName evidence="1">Uncharacterized protein</fullName>
    </submittedName>
</protein>
<keyword evidence="2" id="KW-1185">Reference proteome</keyword>
<dbReference type="PANTHER" id="PTHR38688:SF1">
    <property type="entry name" value="FAD_NAD(P)-BINDING DOMAIN-CONTAINING PROTEIN"/>
    <property type="match status" value="1"/>
</dbReference>
<dbReference type="OrthoDB" id="432536at2759"/>
<accession>A0A9W7CGL3</accession>
<reference evidence="1" key="1">
    <citation type="submission" date="2022-07" db="EMBL/GenBank/DDBJ databases">
        <title>Genome analysis of Parmales, a sister group of diatoms, reveals the evolutionary specialization of diatoms from phago-mixotrophs to photoautotrophs.</title>
        <authorList>
            <person name="Ban H."/>
            <person name="Sato S."/>
            <person name="Yoshikawa S."/>
            <person name="Kazumasa Y."/>
            <person name="Nakamura Y."/>
            <person name="Ichinomiya M."/>
            <person name="Saitoh K."/>
            <person name="Sato N."/>
            <person name="Blanc-Mathieu R."/>
            <person name="Endo H."/>
            <person name="Kuwata A."/>
            <person name="Ogata H."/>
        </authorList>
    </citation>
    <scope>NUCLEOTIDE SEQUENCE</scope>
</reference>